<proteinExistence type="predicted"/>
<sequence>MLVIASSAPVPPKISLIAQRKFITELCSIMTPFGVPVEPEV</sequence>
<reference evidence="1" key="2">
    <citation type="submission" date="2020-09" db="EMBL/GenBank/DDBJ databases">
        <authorList>
            <person name="Sun Q."/>
            <person name="Zhou Y."/>
        </authorList>
    </citation>
    <scope>NUCLEOTIDE SEQUENCE</scope>
    <source>
        <strain evidence="1">CGMCC 1.12997</strain>
    </source>
</reference>
<comment type="caution">
    <text evidence="1">The sequence shown here is derived from an EMBL/GenBank/DDBJ whole genome shotgun (WGS) entry which is preliminary data.</text>
</comment>
<organism evidence="1 2">
    <name type="scientific">Edaphobacter dinghuensis</name>
    <dbReference type="NCBI Taxonomy" id="1560005"/>
    <lineage>
        <taxon>Bacteria</taxon>
        <taxon>Pseudomonadati</taxon>
        <taxon>Acidobacteriota</taxon>
        <taxon>Terriglobia</taxon>
        <taxon>Terriglobales</taxon>
        <taxon>Acidobacteriaceae</taxon>
        <taxon>Edaphobacter</taxon>
    </lineage>
</organism>
<evidence type="ECO:0000313" key="2">
    <source>
        <dbReference type="Proteomes" id="UP000647241"/>
    </source>
</evidence>
<dbReference type="AlphaFoldDB" id="A0A917HUG6"/>
<evidence type="ECO:0000313" key="1">
    <source>
        <dbReference type="EMBL" id="GGG89587.1"/>
    </source>
</evidence>
<dbReference type="Proteomes" id="UP000647241">
    <property type="component" value="Unassembled WGS sequence"/>
</dbReference>
<name>A0A917HUG6_9BACT</name>
<accession>A0A917HUG6</accession>
<protein>
    <submittedName>
        <fullName evidence="1">Uncharacterized protein</fullName>
    </submittedName>
</protein>
<reference evidence="1" key="1">
    <citation type="journal article" date="2014" name="Int. J. Syst. Evol. Microbiol.">
        <title>Complete genome sequence of Corynebacterium casei LMG S-19264T (=DSM 44701T), isolated from a smear-ripened cheese.</title>
        <authorList>
            <consortium name="US DOE Joint Genome Institute (JGI-PGF)"/>
            <person name="Walter F."/>
            <person name="Albersmeier A."/>
            <person name="Kalinowski J."/>
            <person name="Ruckert C."/>
        </authorList>
    </citation>
    <scope>NUCLEOTIDE SEQUENCE</scope>
    <source>
        <strain evidence="1">CGMCC 1.12997</strain>
    </source>
</reference>
<keyword evidence="2" id="KW-1185">Reference proteome</keyword>
<dbReference type="EMBL" id="BMGT01000006">
    <property type="protein sequence ID" value="GGG89587.1"/>
    <property type="molecule type" value="Genomic_DNA"/>
</dbReference>
<gene>
    <name evidence="1" type="ORF">GCM10011585_37300</name>
</gene>